<dbReference type="RefSeq" id="WP_284138545.1">
    <property type="nucleotide sequence ID" value="NZ_JASJUT010000013.1"/>
</dbReference>
<gene>
    <name evidence="2" type="ORF">QNM18_22885</name>
</gene>
<dbReference type="Proteomes" id="UP001231915">
    <property type="component" value="Unassembled WGS sequence"/>
</dbReference>
<evidence type="ECO:0000313" key="2">
    <source>
        <dbReference type="EMBL" id="MDK2597915.1"/>
    </source>
</evidence>
<dbReference type="EMBL" id="JASJUT010000013">
    <property type="protein sequence ID" value="MDK2597915.1"/>
    <property type="molecule type" value="Genomic_DNA"/>
</dbReference>
<reference evidence="2 3" key="1">
    <citation type="submission" date="2023-05" db="EMBL/GenBank/DDBJ databases">
        <title>Pseudoalteromonas ardens sp. nov., Pseudoalteromonas obscura sp. nov., and Pseudoalteromonas umbrosa sp. nov., isolated from the coral Montipora capitata.</title>
        <authorList>
            <person name="Thomas E.M."/>
            <person name="Smith E.M."/>
            <person name="Papke E."/>
            <person name="Shlafstein M.D."/>
            <person name="Oline D.K."/>
            <person name="Videau P."/>
            <person name="Saw J.H."/>
            <person name="Strangman W.K."/>
            <person name="Ushijima B."/>
        </authorList>
    </citation>
    <scope>NUCLEOTIDE SEQUENCE [LARGE SCALE GENOMIC DNA]</scope>
    <source>
        <strain evidence="2 3">P94</strain>
    </source>
</reference>
<sequence length="81" mass="9048">MRVYCPHCESKAVITSRQKLSTSVFDIYCSCTNVKECGATFVYVVAYKHDLNPPRGDVARLAAGVLKNIPKPMQIELLEDN</sequence>
<accession>A0ABT7ES71</accession>
<name>A0ABT7ES71_9GAMM</name>
<keyword evidence="3" id="KW-1185">Reference proteome</keyword>
<evidence type="ECO:0000313" key="3">
    <source>
        <dbReference type="Proteomes" id="UP001231915"/>
    </source>
</evidence>
<dbReference type="Pfam" id="PF04606">
    <property type="entry name" value="Ogr_Delta"/>
    <property type="match status" value="1"/>
</dbReference>
<evidence type="ECO:0000259" key="1">
    <source>
        <dbReference type="Pfam" id="PF04606"/>
    </source>
</evidence>
<organism evidence="2 3">
    <name type="scientific">Pseudoalteromonas obscura</name>
    <dbReference type="NCBI Taxonomy" id="3048491"/>
    <lineage>
        <taxon>Bacteria</taxon>
        <taxon>Pseudomonadati</taxon>
        <taxon>Pseudomonadota</taxon>
        <taxon>Gammaproteobacteria</taxon>
        <taxon>Alteromonadales</taxon>
        <taxon>Pseudoalteromonadaceae</taxon>
        <taxon>Pseudoalteromonas</taxon>
    </lineage>
</organism>
<dbReference type="InterPro" id="IPR007684">
    <property type="entry name" value="Znf_Ogr/Delta"/>
</dbReference>
<comment type="caution">
    <text evidence="2">The sequence shown here is derived from an EMBL/GenBank/DDBJ whole genome shotgun (WGS) entry which is preliminary data.</text>
</comment>
<proteinExistence type="predicted"/>
<feature type="domain" description="Zinc finger Ogr/Delta-type" evidence="1">
    <location>
        <begin position="5"/>
        <end position="47"/>
    </location>
</feature>
<protein>
    <submittedName>
        <fullName evidence="2">Ogr/Delta-like zinc finger family protein</fullName>
    </submittedName>
</protein>